<comment type="caution">
    <text evidence="15">The sequence shown here is derived from an EMBL/GenBank/DDBJ whole genome shotgun (WGS) entry which is preliminary data.</text>
</comment>
<evidence type="ECO:0000259" key="14">
    <source>
        <dbReference type="Pfam" id="PF21082"/>
    </source>
</evidence>
<dbReference type="PANTHER" id="PTHR30347">
    <property type="entry name" value="POTASSIUM CHANNEL RELATED"/>
    <property type="match status" value="1"/>
</dbReference>
<feature type="domain" description="Mechanosensitive ion channel MscS porin" evidence="13">
    <location>
        <begin position="49"/>
        <end position="275"/>
    </location>
</feature>
<feature type="transmembrane region" description="Helical" evidence="9">
    <location>
        <begin position="566"/>
        <end position="583"/>
    </location>
</feature>
<feature type="transmembrane region" description="Helical" evidence="9">
    <location>
        <begin position="799"/>
        <end position="816"/>
    </location>
</feature>
<dbReference type="PANTHER" id="PTHR30347:SF1">
    <property type="entry name" value="MECHANOSENSITIVE CHANNEL MSCK"/>
    <property type="match status" value="1"/>
</dbReference>
<evidence type="ECO:0000256" key="8">
    <source>
        <dbReference type="SAM" id="MobiDB-lite"/>
    </source>
</evidence>
<dbReference type="InterPro" id="IPR010920">
    <property type="entry name" value="LSM_dom_sf"/>
</dbReference>
<evidence type="ECO:0000256" key="9">
    <source>
        <dbReference type="SAM" id="Phobius"/>
    </source>
</evidence>
<protein>
    <submittedName>
        <fullName evidence="15">Potassium efflux system protein</fullName>
    </submittedName>
</protein>
<feature type="transmembrane region" description="Helical" evidence="9">
    <location>
        <begin position="618"/>
        <end position="636"/>
    </location>
</feature>
<dbReference type="EMBL" id="JACHXU010000021">
    <property type="protein sequence ID" value="MBB3209226.1"/>
    <property type="molecule type" value="Genomic_DNA"/>
</dbReference>
<keyword evidence="7" id="KW-0175">Coiled coil</keyword>
<dbReference type="InterPro" id="IPR049278">
    <property type="entry name" value="MS_channel_C"/>
</dbReference>
<feature type="compositionally biased region" description="Polar residues" evidence="8">
    <location>
        <begin position="1116"/>
        <end position="1127"/>
    </location>
</feature>
<accession>A0A7W5H8P4</accession>
<dbReference type="SUPFAM" id="SSF82861">
    <property type="entry name" value="Mechanosensitive channel protein MscS (YggB), transmembrane region"/>
    <property type="match status" value="1"/>
</dbReference>
<dbReference type="Pfam" id="PF12795">
    <property type="entry name" value="MscS_porin"/>
    <property type="match status" value="1"/>
</dbReference>
<dbReference type="Gene3D" id="3.30.70.100">
    <property type="match status" value="1"/>
</dbReference>
<dbReference type="SUPFAM" id="SSF82689">
    <property type="entry name" value="Mechanosensitive channel protein MscS (YggB), C-terminal domain"/>
    <property type="match status" value="1"/>
</dbReference>
<evidence type="ECO:0000259" key="13">
    <source>
        <dbReference type="Pfam" id="PF12795"/>
    </source>
</evidence>
<comment type="subcellular location">
    <subcellularLocation>
        <location evidence="1">Cell membrane</location>
        <topology evidence="1">Multi-pass membrane protein</topology>
    </subcellularLocation>
</comment>
<feature type="transmembrane region" description="Helical" evidence="9">
    <location>
        <begin position="648"/>
        <end position="669"/>
    </location>
</feature>
<feature type="transmembrane region" description="Helical" evidence="9">
    <location>
        <begin position="723"/>
        <end position="742"/>
    </location>
</feature>
<gene>
    <name evidence="15" type="ORF">FHS27_005064</name>
</gene>
<keyword evidence="16" id="KW-1185">Reference proteome</keyword>
<dbReference type="GO" id="GO:0008381">
    <property type="term" value="F:mechanosensitive monoatomic ion channel activity"/>
    <property type="evidence" value="ECO:0007669"/>
    <property type="project" value="UniProtKB-ARBA"/>
</dbReference>
<dbReference type="InterPro" id="IPR023408">
    <property type="entry name" value="MscS_beta-dom_sf"/>
</dbReference>
<dbReference type="Pfam" id="PF00924">
    <property type="entry name" value="MS_channel_2nd"/>
    <property type="match status" value="1"/>
</dbReference>
<dbReference type="InterPro" id="IPR024393">
    <property type="entry name" value="MscS_porin"/>
</dbReference>
<organism evidence="15 16">
    <name type="scientific">Aporhodopirellula rubra</name>
    <dbReference type="NCBI Taxonomy" id="980271"/>
    <lineage>
        <taxon>Bacteria</taxon>
        <taxon>Pseudomonadati</taxon>
        <taxon>Planctomycetota</taxon>
        <taxon>Planctomycetia</taxon>
        <taxon>Pirellulales</taxon>
        <taxon>Pirellulaceae</taxon>
        <taxon>Aporhodopirellula</taxon>
    </lineage>
</organism>
<keyword evidence="3" id="KW-1003">Cell membrane</keyword>
<keyword evidence="6 9" id="KW-0472">Membrane</keyword>
<feature type="region of interest" description="Disordered" evidence="8">
    <location>
        <begin position="1103"/>
        <end position="1127"/>
    </location>
</feature>
<dbReference type="Gene3D" id="1.10.287.1260">
    <property type="match status" value="1"/>
</dbReference>
<feature type="domain" description="Mechanosensitive ion channel MscS" evidence="11">
    <location>
        <begin position="932"/>
        <end position="997"/>
    </location>
</feature>
<evidence type="ECO:0000256" key="7">
    <source>
        <dbReference type="SAM" id="Coils"/>
    </source>
</evidence>
<feature type="transmembrane region" description="Helical" evidence="9">
    <location>
        <begin position="690"/>
        <end position="711"/>
    </location>
</feature>
<dbReference type="InterPro" id="IPR006685">
    <property type="entry name" value="MscS_channel_2nd"/>
</dbReference>
<comment type="similarity">
    <text evidence="2">Belongs to the MscS (TC 1.A.23) family.</text>
</comment>
<dbReference type="Gene3D" id="2.30.30.60">
    <property type="match status" value="1"/>
</dbReference>
<keyword evidence="5 9" id="KW-1133">Transmembrane helix</keyword>
<evidence type="ECO:0000313" key="15">
    <source>
        <dbReference type="EMBL" id="MBB3209226.1"/>
    </source>
</evidence>
<dbReference type="InterPro" id="IPR011066">
    <property type="entry name" value="MscS_channel_C_sf"/>
</dbReference>
<evidence type="ECO:0000313" key="16">
    <source>
        <dbReference type="Proteomes" id="UP000536179"/>
    </source>
</evidence>
<feature type="transmembrane region" description="Helical" evidence="9">
    <location>
        <begin position="484"/>
        <end position="507"/>
    </location>
</feature>
<dbReference type="Proteomes" id="UP000536179">
    <property type="component" value="Unassembled WGS sequence"/>
</dbReference>
<sequence length="1127" mass="124417">MLYSMLYRFIALSVLVPFLSSANANAQTVVEPPSAAADQAAGDAIESGLAEVAAASDLDETLSQSLTELYKQAKSYQAITASRTENAKSFRQMSDTAADDIAELSTQLQSLPRLDVDPVSELTPEQLRQESVSIQAEVETLSEKIKAEVSEPAARQKRLTEIPSLIAEAEKKLREVQAQLELPTPTTEEPIETRARLVRTKSFAAALQAEVSELKAEQAAYLATVDLLPLQKQRDERRLQSLKERLERVREAAVAQQQESNDAAITSLKRAVANATPELKPIAEDNLRFAEERLAMVAETADATALMSKLKEKRTEVEAAQIASEDRLDAVGLTQAMGQLLRSKRDEYRKLRLQFEQSTSTEEKTAAYQVASFELEDRLADLNERLVSAASEDQTSERELLSAQRDQIQETLQSQNSLLQTLLSMETENRQLQQAIDGYIAFVDKNVFWIRSAAPVSIREVYEIPQATKWMLDVRNYKSLGKQFVSGIISRPIASLIGAIAVLYLFARRGTFRQRISDSGKAAESWNAKFDSTTQSLVATVMLSSAWPALAAFLGCVVICGSADTLFTRGVGYALIYVALFTSSRHLLSQTCRDGGLADKHFGWSESLRKTLRINLRWYTNLDVLIVFAMILFHQHPDATVRSAVARFSATLLFLATSVFHHFIARPSSPVYSDVRRRDPDSKIYRFRRVIWAIAAGLPMMFAILTLLGYLDTAYRLGQSLQSTMLLVVALVVAVALAFRWLHLQQAKMARDQALAMRRQKLAGEENESGGSLATDVGIEIQKEAMQDLPALSEQTRKLVFVIASAAGIAGLSLVWKDVLPAMEMLDRFELYSIGTGDAIDRVTYRDILLAIIGIVATVIAVKNVPALLELLVLRRTGLDSGARYAMTTILRYVLTIGGVILTLNFLSLPWTKLGWLLAAASVGLGFGLQEIFANFVSGIILLLERPVRVGDVVTIDSTTGVVSRIQMRATTVTSWDRKELVVPNKNLVTGKLLNWSLSNVVNRLKLDVGVSYDSDVDEVRAILQSVVADHPDVMDDPGPLINFETFGDSSLNFVVRFYLATLDRRVGVMHEVNAEILKRFRAAGISVPFPQRDVHVVRQADIANPSSPGEGPNIHQASHNGAVNSK</sequence>
<evidence type="ECO:0000256" key="2">
    <source>
        <dbReference type="ARBA" id="ARBA00008017"/>
    </source>
</evidence>
<dbReference type="GO" id="GO:0005886">
    <property type="term" value="C:plasma membrane"/>
    <property type="evidence" value="ECO:0007669"/>
    <property type="project" value="UniProtKB-SubCell"/>
</dbReference>
<evidence type="ECO:0000256" key="1">
    <source>
        <dbReference type="ARBA" id="ARBA00004651"/>
    </source>
</evidence>
<dbReference type="Pfam" id="PF21082">
    <property type="entry name" value="MS_channel_3rd"/>
    <property type="match status" value="1"/>
</dbReference>
<evidence type="ECO:0000256" key="6">
    <source>
        <dbReference type="ARBA" id="ARBA00023136"/>
    </source>
</evidence>
<feature type="chain" id="PRO_5030510268" evidence="10">
    <location>
        <begin position="27"/>
        <end position="1127"/>
    </location>
</feature>
<feature type="domain" description="Mechanosensitive ion channel MscS C-terminal" evidence="14">
    <location>
        <begin position="1006"/>
        <end position="1087"/>
    </location>
</feature>
<dbReference type="AlphaFoldDB" id="A0A7W5H8P4"/>
<dbReference type="InterPro" id="IPR011014">
    <property type="entry name" value="MscS_channel_TM-2"/>
</dbReference>
<feature type="transmembrane region" description="Helical" evidence="9">
    <location>
        <begin position="890"/>
        <end position="911"/>
    </location>
</feature>
<dbReference type="RefSeq" id="WP_184307658.1">
    <property type="nucleotide sequence ID" value="NZ_JACHXU010000021.1"/>
</dbReference>
<feature type="transmembrane region" description="Helical" evidence="9">
    <location>
        <begin position="917"/>
        <end position="944"/>
    </location>
</feature>
<dbReference type="SUPFAM" id="SSF50182">
    <property type="entry name" value="Sm-like ribonucleoproteins"/>
    <property type="match status" value="1"/>
</dbReference>
<feature type="transmembrane region" description="Helical" evidence="9">
    <location>
        <begin position="537"/>
        <end position="560"/>
    </location>
</feature>
<evidence type="ECO:0000259" key="12">
    <source>
        <dbReference type="Pfam" id="PF12794"/>
    </source>
</evidence>
<reference evidence="15 16" key="1">
    <citation type="submission" date="2020-08" db="EMBL/GenBank/DDBJ databases">
        <title>Genomic Encyclopedia of Type Strains, Phase III (KMG-III): the genomes of soil and plant-associated and newly described type strains.</title>
        <authorList>
            <person name="Whitman W."/>
        </authorList>
    </citation>
    <scope>NUCLEOTIDE SEQUENCE [LARGE SCALE GENOMIC DNA]</scope>
    <source>
        <strain evidence="15 16">CECT 8075</strain>
    </source>
</reference>
<dbReference type="InterPro" id="IPR052702">
    <property type="entry name" value="MscS-like_channel"/>
</dbReference>
<keyword evidence="4 9" id="KW-0812">Transmembrane</keyword>
<name>A0A7W5H8P4_9BACT</name>
<evidence type="ECO:0000256" key="5">
    <source>
        <dbReference type="ARBA" id="ARBA00022989"/>
    </source>
</evidence>
<dbReference type="Pfam" id="PF12794">
    <property type="entry name" value="MscS_TM"/>
    <property type="match status" value="1"/>
</dbReference>
<feature type="transmembrane region" description="Helical" evidence="9">
    <location>
        <begin position="848"/>
        <end position="869"/>
    </location>
</feature>
<evidence type="ECO:0000259" key="11">
    <source>
        <dbReference type="Pfam" id="PF00924"/>
    </source>
</evidence>
<proteinExistence type="inferred from homology"/>
<keyword evidence="10" id="KW-0732">Signal</keyword>
<feature type="domain" description="Mechanosensitive ion channel inner membrane" evidence="12">
    <location>
        <begin position="493"/>
        <end position="832"/>
    </location>
</feature>
<evidence type="ECO:0000256" key="3">
    <source>
        <dbReference type="ARBA" id="ARBA00022475"/>
    </source>
</evidence>
<evidence type="ECO:0000256" key="10">
    <source>
        <dbReference type="SAM" id="SignalP"/>
    </source>
</evidence>
<feature type="coiled-coil region" evidence="7">
    <location>
        <begin position="204"/>
        <end position="259"/>
    </location>
</feature>
<evidence type="ECO:0000256" key="4">
    <source>
        <dbReference type="ARBA" id="ARBA00022692"/>
    </source>
</evidence>
<feature type="signal peptide" evidence="10">
    <location>
        <begin position="1"/>
        <end position="26"/>
    </location>
</feature>
<dbReference type="InterPro" id="IPR025692">
    <property type="entry name" value="MscS_IM_dom1"/>
</dbReference>